<dbReference type="EMBL" id="MTYJ01000018">
    <property type="protein sequence ID" value="OQV22302.1"/>
    <property type="molecule type" value="Genomic_DNA"/>
</dbReference>
<dbReference type="AlphaFoldDB" id="A0A1W0X4U0"/>
<evidence type="ECO:0000256" key="4">
    <source>
        <dbReference type="ARBA" id="ARBA00022884"/>
    </source>
</evidence>
<reference evidence="10" key="1">
    <citation type="submission" date="2017-01" db="EMBL/GenBank/DDBJ databases">
        <title>Comparative genomics of anhydrobiosis in the tardigrade Hypsibius dujardini.</title>
        <authorList>
            <person name="Yoshida Y."/>
            <person name="Koutsovoulos G."/>
            <person name="Laetsch D."/>
            <person name="Stevens L."/>
            <person name="Kumar S."/>
            <person name="Horikawa D."/>
            <person name="Ishino K."/>
            <person name="Komine S."/>
            <person name="Tomita M."/>
            <person name="Blaxter M."/>
            <person name="Arakawa K."/>
        </authorList>
    </citation>
    <scope>NUCLEOTIDE SEQUENCE [LARGE SCALE GENOMIC DNA]</scope>
    <source>
        <strain evidence="10">Z151</strain>
    </source>
</reference>
<keyword evidence="10" id="KW-1185">Reference proteome</keyword>
<keyword evidence="4 6" id="KW-0694">RNA-binding</keyword>
<organism evidence="9 10">
    <name type="scientific">Hypsibius exemplaris</name>
    <name type="common">Freshwater tardigrade</name>
    <dbReference type="NCBI Taxonomy" id="2072580"/>
    <lineage>
        <taxon>Eukaryota</taxon>
        <taxon>Metazoa</taxon>
        <taxon>Ecdysozoa</taxon>
        <taxon>Tardigrada</taxon>
        <taxon>Eutardigrada</taxon>
        <taxon>Parachela</taxon>
        <taxon>Hypsibioidea</taxon>
        <taxon>Hypsibiidae</taxon>
        <taxon>Hypsibius</taxon>
    </lineage>
</organism>
<dbReference type="PANTHER" id="PTHR12311">
    <property type="entry name" value="ACTIVATOR OF BASAL TRANSCRIPTION 1"/>
    <property type="match status" value="1"/>
</dbReference>
<feature type="region of interest" description="Disordered" evidence="7">
    <location>
        <begin position="280"/>
        <end position="311"/>
    </location>
</feature>
<dbReference type="CDD" id="cd12263">
    <property type="entry name" value="RRM_ABT1_like"/>
    <property type="match status" value="1"/>
</dbReference>
<dbReference type="SUPFAM" id="SSF54928">
    <property type="entry name" value="RNA-binding domain, RBD"/>
    <property type="match status" value="1"/>
</dbReference>
<dbReference type="InterPro" id="IPR012677">
    <property type="entry name" value="Nucleotide-bd_a/b_plait_sf"/>
</dbReference>
<accession>A0A1W0X4U0</accession>
<dbReference type="GO" id="GO:0005730">
    <property type="term" value="C:nucleolus"/>
    <property type="evidence" value="ECO:0007669"/>
    <property type="project" value="UniProtKB-SubCell"/>
</dbReference>
<evidence type="ECO:0000313" key="10">
    <source>
        <dbReference type="Proteomes" id="UP000192578"/>
    </source>
</evidence>
<protein>
    <recommendedName>
        <fullName evidence="3">Activator of basal transcription 1</fullName>
    </recommendedName>
</protein>
<evidence type="ECO:0000256" key="3">
    <source>
        <dbReference type="ARBA" id="ARBA00020737"/>
    </source>
</evidence>
<evidence type="ECO:0000256" key="2">
    <source>
        <dbReference type="ARBA" id="ARBA00005819"/>
    </source>
</evidence>
<feature type="compositionally biased region" description="Acidic residues" evidence="7">
    <location>
        <begin position="18"/>
        <end position="32"/>
    </location>
</feature>
<dbReference type="Proteomes" id="UP000192578">
    <property type="component" value="Unassembled WGS sequence"/>
</dbReference>
<dbReference type="GO" id="GO:0000472">
    <property type="term" value="P:endonucleolytic cleavage to generate mature 5'-end of SSU-rRNA from (SSU-rRNA, 5.8S rRNA, LSU-rRNA)"/>
    <property type="evidence" value="ECO:0007669"/>
    <property type="project" value="TreeGrafter"/>
</dbReference>
<dbReference type="PANTHER" id="PTHR12311:SF7">
    <property type="entry name" value="ACTIVATOR OF BASAL TRANSCRIPTION 1"/>
    <property type="match status" value="1"/>
</dbReference>
<gene>
    <name evidence="9" type="ORF">BV898_03802</name>
</gene>
<feature type="domain" description="RRM" evidence="8">
    <location>
        <begin position="108"/>
        <end position="191"/>
    </location>
</feature>
<dbReference type="GO" id="GO:0000480">
    <property type="term" value="P:endonucleolytic cleavage in 5'-ETS of tricistronic rRNA transcript (SSU-rRNA, 5.8S rRNA, LSU-rRNA)"/>
    <property type="evidence" value="ECO:0007669"/>
    <property type="project" value="TreeGrafter"/>
</dbReference>
<name>A0A1W0X4U0_HYPEX</name>
<dbReference type="InterPro" id="IPR000504">
    <property type="entry name" value="RRM_dom"/>
</dbReference>
<evidence type="ECO:0000256" key="7">
    <source>
        <dbReference type="SAM" id="MobiDB-lite"/>
    </source>
</evidence>
<dbReference type="PROSITE" id="PS50102">
    <property type="entry name" value="RRM"/>
    <property type="match status" value="1"/>
</dbReference>
<feature type="region of interest" description="Disordered" evidence="7">
    <location>
        <begin position="1"/>
        <end position="90"/>
    </location>
</feature>
<dbReference type="GO" id="GO:0000447">
    <property type="term" value="P:endonucleolytic cleavage in ITS1 to separate SSU-rRNA from 5.8S rRNA and LSU-rRNA from tricistronic rRNA transcript (SSU-rRNA, 5.8S rRNA, LSU-rRNA)"/>
    <property type="evidence" value="ECO:0007669"/>
    <property type="project" value="TreeGrafter"/>
</dbReference>
<feature type="compositionally biased region" description="Acidic residues" evidence="7">
    <location>
        <begin position="56"/>
        <end position="72"/>
    </location>
</feature>
<dbReference type="InterPro" id="IPR039119">
    <property type="entry name" value="ABT1/Esf2"/>
</dbReference>
<evidence type="ECO:0000256" key="6">
    <source>
        <dbReference type="PROSITE-ProRule" id="PRU00176"/>
    </source>
</evidence>
<evidence type="ECO:0000256" key="5">
    <source>
        <dbReference type="ARBA" id="ARBA00023242"/>
    </source>
</evidence>
<evidence type="ECO:0000256" key="1">
    <source>
        <dbReference type="ARBA" id="ARBA00004604"/>
    </source>
</evidence>
<dbReference type="InterPro" id="IPR035979">
    <property type="entry name" value="RBD_domain_sf"/>
</dbReference>
<comment type="subcellular location">
    <subcellularLocation>
        <location evidence="1">Nucleus</location>
        <location evidence="1">Nucleolus</location>
    </subcellularLocation>
</comment>
<sequence length="321" mass="35820">MGKRRPARPAPVVKATVDDEMAEDAAEDDSEVDIATASEGEESDGEEASGSAGGESDGDPGNNEEEEDDMDTDSQGSAQDSDEDAEASRRAKLRDTALNVEANVKKSGVVYLSSIPPGMNVAKLREIMSQYGALGRIYLEPDTKGGPKRRKPTDSMKHGQKYLEGWIEFKRKSVAKKVAACLNNSQIGGKRRSPYYESLWNIKYLNRFKWNHLTERLVHEKITRQHRLRQEIAQAKRQTNFFSQNIEKSKMLERIKRKKSKEGGDFAPLKTFEMRQRLTDAEIRSQPRSAAGPAVAISKSRTPAPPDNGIKNVLANLFPKR</sequence>
<evidence type="ECO:0000259" key="8">
    <source>
        <dbReference type="PROSITE" id="PS50102"/>
    </source>
</evidence>
<dbReference type="Gene3D" id="3.30.70.330">
    <property type="match status" value="1"/>
</dbReference>
<dbReference type="InterPro" id="IPR034353">
    <property type="entry name" value="ABT1/ESF2_RRM"/>
</dbReference>
<comment type="caution">
    <text evidence="9">The sequence shown here is derived from an EMBL/GenBank/DDBJ whole genome shotgun (WGS) entry which is preliminary data.</text>
</comment>
<dbReference type="GO" id="GO:0003723">
    <property type="term" value="F:RNA binding"/>
    <property type="evidence" value="ECO:0007669"/>
    <property type="project" value="UniProtKB-UniRule"/>
</dbReference>
<comment type="similarity">
    <text evidence="2">Belongs to the ESF2/ABP1 family.</text>
</comment>
<evidence type="ECO:0000313" key="9">
    <source>
        <dbReference type="EMBL" id="OQV22302.1"/>
    </source>
</evidence>
<keyword evidence="5" id="KW-0539">Nucleus</keyword>
<proteinExistence type="inferred from homology"/>
<dbReference type="OrthoDB" id="287393at2759"/>
<dbReference type="GO" id="GO:0034462">
    <property type="term" value="P:small-subunit processome assembly"/>
    <property type="evidence" value="ECO:0007669"/>
    <property type="project" value="TreeGrafter"/>
</dbReference>